<dbReference type="SUPFAM" id="SSF46689">
    <property type="entry name" value="Homeodomain-like"/>
    <property type="match status" value="1"/>
</dbReference>
<dbReference type="Proteomes" id="UP001240984">
    <property type="component" value="Unassembled WGS sequence"/>
</dbReference>
<evidence type="ECO:0000256" key="1">
    <source>
        <dbReference type="ARBA" id="ARBA00023015"/>
    </source>
</evidence>
<dbReference type="InterPro" id="IPR001647">
    <property type="entry name" value="HTH_TetR"/>
</dbReference>
<comment type="caution">
    <text evidence="6">The sequence shown here is derived from an EMBL/GenBank/DDBJ whole genome shotgun (WGS) entry which is preliminary data.</text>
</comment>
<dbReference type="EMBL" id="JAUSRA010000001">
    <property type="protein sequence ID" value="MDP9799053.1"/>
    <property type="molecule type" value="Genomic_DNA"/>
</dbReference>
<evidence type="ECO:0000259" key="5">
    <source>
        <dbReference type="PROSITE" id="PS50977"/>
    </source>
</evidence>
<dbReference type="InterPro" id="IPR036271">
    <property type="entry name" value="Tet_transcr_reg_TetR-rel_C_sf"/>
</dbReference>
<gene>
    <name evidence="6" type="ORF">J2S43_007565</name>
</gene>
<proteinExistence type="predicted"/>
<evidence type="ECO:0000313" key="7">
    <source>
        <dbReference type="Proteomes" id="UP001240984"/>
    </source>
</evidence>
<keyword evidence="7" id="KW-1185">Reference proteome</keyword>
<sequence length="225" mass="24141">MTPSAAAPARERLDPEKIVVSALAIADAEGLSAVTIRRLATEHGVTPMALYRHFRDKDELIHALADHVLLNVALPAPTGEPWHVQLRAVFTALLDSLAAHPVVAPLIVPRVLVSPGGLAMAERALELLAQAGFDTYRAATVGTQALCTVINLIPYDPGVPTIQDEEQREDRIRAKRAALATLSPRRYPHVTAAADPLTGCVVKENFQELGLDLVIAGLRGLPTTR</sequence>
<organism evidence="6 7">
    <name type="scientific">Catenuloplanes nepalensis</name>
    <dbReference type="NCBI Taxonomy" id="587533"/>
    <lineage>
        <taxon>Bacteria</taxon>
        <taxon>Bacillati</taxon>
        <taxon>Actinomycetota</taxon>
        <taxon>Actinomycetes</taxon>
        <taxon>Micromonosporales</taxon>
        <taxon>Micromonosporaceae</taxon>
        <taxon>Catenuloplanes</taxon>
    </lineage>
</organism>
<feature type="DNA-binding region" description="H-T-H motif" evidence="4">
    <location>
        <begin position="35"/>
        <end position="54"/>
    </location>
</feature>
<dbReference type="RefSeq" id="WP_306837413.1">
    <property type="nucleotide sequence ID" value="NZ_JAUSRA010000001.1"/>
</dbReference>
<keyword evidence="3" id="KW-0804">Transcription</keyword>
<evidence type="ECO:0000313" key="6">
    <source>
        <dbReference type="EMBL" id="MDP9799053.1"/>
    </source>
</evidence>
<dbReference type="PANTHER" id="PTHR30055">
    <property type="entry name" value="HTH-TYPE TRANSCRIPTIONAL REGULATOR RUTR"/>
    <property type="match status" value="1"/>
</dbReference>
<name>A0ABT9N6A4_9ACTN</name>
<dbReference type="PANTHER" id="PTHR30055:SF151">
    <property type="entry name" value="TRANSCRIPTIONAL REGULATORY PROTEIN"/>
    <property type="match status" value="1"/>
</dbReference>
<protein>
    <submittedName>
        <fullName evidence="6">AcrR family transcriptional regulator</fullName>
    </submittedName>
</protein>
<evidence type="ECO:0000256" key="2">
    <source>
        <dbReference type="ARBA" id="ARBA00023125"/>
    </source>
</evidence>
<evidence type="ECO:0000256" key="3">
    <source>
        <dbReference type="ARBA" id="ARBA00023163"/>
    </source>
</evidence>
<dbReference type="PROSITE" id="PS50977">
    <property type="entry name" value="HTH_TETR_2"/>
    <property type="match status" value="1"/>
</dbReference>
<dbReference type="InterPro" id="IPR009057">
    <property type="entry name" value="Homeodomain-like_sf"/>
</dbReference>
<dbReference type="InterPro" id="IPR050109">
    <property type="entry name" value="HTH-type_TetR-like_transc_reg"/>
</dbReference>
<dbReference type="Pfam" id="PF00440">
    <property type="entry name" value="TetR_N"/>
    <property type="match status" value="1"/>
</dbReference>
<dbReference type="InterPro" id="IPR004111">
    <property type="entry name" value="Repressor_TetR_C"/>
</dbReference>
<dbReference type="SUPFAM" id="SSF48498">
    <property type="entry name" value="Tetracyclin repressor-like, C-terminal domain"/>
    <property type="match status" value="1"/>
</dbReference>
<accession>A0ABT9N6A4</accession>
<keyword evidence="2 4" id="KW-0238">DNA-binding</keyword>
<dbReference type="Pfam" id="PF02909">
    <property type="entry name" value="TetR_C_1"/>
    <property type="match status" value="1"/>
</dbReference>
<dbReference type="Gene3D" id="1.10.357.10">
    <property type="entry name" value="Tetracycline Repressor, domain 2"/>
    <property type="match status" value="1"/>
</dbReference>
<reference evidence="6 7" key="1">
    <citation type="submission" date="2023-07" db="EMBL/GenBank/DDBJ databases">
        <title>Sequencing the genomes of 1000 actinobacteria strains.</title>
        <authorList>
            <person name="Klenk H.-P."/>
        </authorList>
    </citation>
    <scope>NUCLEOTIDE SEQUENCE [LARGE SCALE GENOMIC DNA]</scope>
    <source>
        <strain evidence="6 7">DSM 44710</strain>
    </source>
</reference>
<evidence type="ECO:0000256" key="4">
    <source>
        <dbReference type="PROSITE-ProRule" id="PRU00335"/>
    </source>
</evidence>
<keyword evidence="1" id="KW-0805">Transcription regulation</keyword>
<feature type="domain" description="HTH tetR-type" evidence="5">
    <location>
        <begin position="12"/>
        <end position="72"/>
    </location>
</feature>